<feature type="transmembrane region" description="Helical" evidence="2">
    <location>
        <begin position="359"/>
        <end position="382"/>
    </location>
</feature>
<reference evidence="3 4" key="1">
    <citation type="journal article" date="2016" name="Genome Biol. Evol.">
        <title>Divergent and convergent evolution of fungal pathogenicity.</title>
        <authorList>
            <person name="Shang Y."/>
            <person name="Xiao G."/>
            <person name="Zheng P."/>
            <person name="Cen K."/>
            <person name="Zhan S."/>
            <person name="Wang C."/>
        </authorList>
    </citation>
    <scope>NUCLEOTIDE SEQUENCE [LARGE SCALE GENOMIC DNA]</scope>
    <source>
        <strain evidence="3 4">RCEF 264</strain>
    </source>
</reference>
<organism evidence="3 4">
    <name type="scientific">Niveomyces insectorum RCEF 264</name>
    <dbReference type="NCBI Taxonomy" id="1081102"/>
    <lineage>
        <taxon>Eukaryota</taxon>
        <taxon>Fungi</taxon>
        <taxon>Dikarya</taxon>
        <taxon>Ascomycota</taxon>
        <taxon>Pezizomycotina</taxon>
        <taxon>Sordariomycetes</taxon>
        <taxon>Hypocreomycetidae</taxon>
        <taxon>Hypocreales</taxon>
        <taxon>Cordycipitaceae</taxon>
        <taxon>Niveomyces</taxon>
    </lineage>
</organism>
<comment type="caution">
    <text evidence="3">The sequence shown here is derived from an EMBL/GenBank/DDBJ whole genome shotgun (WGS) entry which is preliminary data.</text>
</comment>
<feature type="compositionally biased region" description="Low complexity" evidence="1">
    <location>
        <begin position="590"/>
        <end position="601"/>
    </location>
</feature>
<evidence type="ECO:0000256" key="1">
    <source>
        <dbReference type="SAM" id="MobiDB-lite"/>
    </source>
</evidence>
<keyword evidence="4" id="KW-1185">Reference proteome</keyword>
<dbReference type="EMBL" id="AZHD01000005">
    <property type="protein sequence ID" value="OAA63425.1"/>
    <property type="molecule type" value="Genomic_DNA"/>
</dbReference>
<accession>A0A167W787</accession>
<sequence>MLLSAPTAAATLATTATFAPPPVTTAFDAFRLRNLRQELASQDGNDYQCFQDIEVLSCDSAYISCLEKVDVATEDISTLDSQISSCYCTYGIQYLNCFYSALSKQNCYSYYGITDWSSYESDWFEDSCGTIPATNFGGNKVTSEARGKPPTSVSLDFESVEIVTLSSTLPLPTYTYTPIFQSTGNLLQGDCAATQFTLIEDTSTVYWAAYVGCASNQPQCCPWTAASEFLPATLTVNTTMTVTSTVASTPTKGSDGIINALNAFPVPANTDQGILKRCATDYYSISGACCPSNYWPFTRNVGGQTPCYSSLDQTTEAPTLTAGLVGQPTDTAKPTSAVVNVVWAMSYPVQSKVGLSKGAIAGIAVGTIVAVAIISVLSFCLWRMRKKNTTLQQQQQQQQQQLSQQPPAQQQALQPQPFMVQEFPANEASKQQGMMQVQQALPPGYGYAQQQVPPPSFVAVGGAAVDQHSNLVSSATPVSALVPQSTGTTVSDLSGGVSNASSGAILLSGSPHPVSTNSPAGAPGYPAPIFEADESAYQQVPQHQIQQQQQFYPQQQYYQQPQQAYAVPAQGTPVPFYQQNAADAAAGSVPQGYAPQPQGYGPYPPQELPQQQHQEYAVAYAPQQQTQQNPSVVMSHSNPVSAGPAEASTTANNAESAAPSVQPVQEQVHATPGADVQPEPHTDAAPPQPPAHSPS</sequence>
<keyword evidence="2" id="KW-0812">Transmembrane</keyword>
<feature type="compositionally biased region" description="Pro residues" evidence="1">
    <location>
        <begin position="686"/>
        <end position="695"/>
    </location>
</feature>
<keyword evidence="2" id="KW-0472">Membrane</keyword>
<evidence type="ECO:0000313" key="3">
    <source>
        <dbReference type="EMBL" id="OAA63425.1"/>
    </source>
</evidence>
<dbReference type="AlphaFoldDB" id="A0A167W787"/>
<dbReference type="OrthoDB" id="3065412at2759"/>
<name>A0A167W787_9HYPO</name>
<dbReference type="Proteomes" id="UP000076874">
    <property type="component" value="Unassembled WGS sequence"/>
</dbReference>
<evidence type="ECO:0000313" key="4">
    <source>
        <dbReference type="Proteomes" id="UP000076874"/>
    </source>
</evidence>
<gene>
    <name evidence="3" type="ORF">SPI_03588</name>
</gene>
<evidence type="ECO:0000256" key="2">
    <source>
        <dbReference type="SAM" id="Phobius"/>
    </source>
</evidence>
<feature type="compositionally biased region" description="Low complexity" evidence="1">
    <location>
        <begin position="644"/>
        <end position="659"/>
    </location>
</feature>
<feature type="compositionally biased region" description="Polar residues" evidence="1">
    <location>
        <begin position="622"/>
        <end position="640"/>
    </location>
</feature>
<keyword evidence="2" id="KW-1133">Transmembrane helix</keyword>
<feature type="region of interest" description="Disordered" evidence="1">
    <location>
        <begin position="587"/>
        <end position="695"/>
    </location>
</feature>
<protein>
    <submittedName>
        <fullName evidence="3">Uncharacterized protein</fullName>
    </submittedName>
</protein>
<dbReference type="STRING" id="1081102.A0A167W787"/>
<proteinExistence type="predicted"/>